<evidence type="ECO:0008006" key="7">
    <source>
        <dbReference type="Google" id="ProtNLM"/>
    </source>
</evidence>
<dbReference type="InterPro" id="IPR019363">
    <property type="entry name" value="LDAH"/>
</dbReference>
<protein>
    <recommendedName>
        <fullName evidence="7">Lipid droplet-associated hydrolase</fullName>
    </recommendedName>
</protein>
<reference evidence="5" key="1">
    <citation type="journal article" date="2022" name="G3 (Bethesda)">
        <title>High quality genome of the basidiomycete yeast Dioszegia hungarica PDD-24b-2 isolated from cloud water.</title>
        <authorList>
            <person name="Jarrige D."/>
            <person name="Haridas S."/>
            <person name="Bleykasten-Grosshans C."/>
            <person name="Joly M."/>
            <person name="Nadalig T."/>
            <person name="Sancelme M."/>
            <person name="Vuilleumier S."/>
            <person name="Grigoriev I.V."/>
            <person name="Amato P."/>
            <person name="Bringel F."/>
        </authorList>
    </citation>
    <scope>NUCLEOTIDE SEQUENCE</scope>
    <source>
        <strain evidence="5">PDD-24b-2</strain>
    </source>
</reference>
<keyword evidence="4" id="KW-0378">Hydrolase</keyword>
<accession>A0AA38HHT3</accession>
<gene>
    <name evidence="5" type="ORF">MKK02DRAFT_39828</name>
</gene>
<sequence length="358" mass="39711">MDDRFSFLRQEAPSSARPVNCSFHHRVKGSEGEVALQYWPPARGSRRPPEHIIVFILGNPGLLNYYHPFLSHLHYLLPPSHAILSTSHIGHSPHIPAPILPLSLHEQLEAKVELLSSLRRYTAGWAEEGYRPTPRSRFERVDRPRISLMGHSVGSWFLLEMMKRLGDEVEAGYMLFPTLGWIADSWNGRKLWPIFHRPLRPLLPYITYLVRPILPLLTHLPATTLSLLRSPTTVEHVLHLSRSEMDHILSPDLASIRALSSTKMGEGRGLFGIWAGGNLDGWVGREGEMVQSVMGGEGVDGGAGGRVVVVDGIPHAFCLSRTHSHYIAELVAAWIDPSLANAGGSESDASDIISVLPM</sequence>
<comment type="caution">
    <text evidence="5">The sequence shown here is derived from an EMBL/GenBank/DDBJ whole genome shotgun (WGS) entry which is preliminary data.</text>
</comment>
<dbReference type="Proteomes" id="UP001164286">
    <property type="component" value="Unassembled WGS sequence"/>
</dbReference>
<evidence type="ECO:0000256" key="3">
    <source>
        <dbReference type="ARBA" id="ARBA00022677"/>
    </source>
</evidence>
<evidence type="ECO:0000256" key="1">
    <source>
        <dbReference type="ARBA" id="ARBA00004502"/>
    </source>
</evidence>
<keyword evidence="3" id="KW-0551">Lipid droplet</keyword>
<dbReference type="AlphaFoldDB" id="A0AA38HHT3"/>
<comment type="similarity">
    <text evidence="2">Belongs to the AB hydrolase superfamily. LDAH family.</text>
</comment>
<dbReference type="GO" id="GO:0019915">
    <property type="term" value="P:lipid storage"/>
    <property type="evidence" value="ECO:0007669"/>
    <property type="project" value="InterPro"/>
</dbReference>
<dbReference type="PANTHER" id="PTHR13390:SF0">
    <property type="entry name" value="LIPID DROPLET-ASSOCIATED HYDROLASE"/>
    <property type="match status" value="1"/>
</dbReference>
<proteinExistence type="inferred from homology"/>
<dbReference type="GO" id="GO:0005811">
    <property type="term" value="C:lipid droplet"/>
    <property type="evidence" value="ECO:0007669"/>
    <property type="project" value="UniProtKB-SubCell"/>
</dbReference>
<dbReference type="Gene3D" id="3.40.50.1820">
    <property type="entry name" value="alpha/beta hydrolase"/>
    <property type="match status" value="1"/>
</dbReference>
<dbReference type="GeneID" id="77730001"/>
<name>A0AA38HHT3_9TREE</name>
<evidence type="ECO:0000313" key="5">
    <source>
        <dbReference type="EMBL" id="KAI9639519.1"/>
    </source>
</evidence>
<dbReference type="InterPro" id="IPR029058">
    <property type="entry name" value="AB_hydrolase_fold"/>
</dbReference>
<keyword evidence="6" id="KW-1185">Reference proteome</keyword>
<dbReference type="Pfam" id="PF10230">
    <property type="entry name" value="LIDHydrolase"/>
    <property type="match status" value="1"/>
</dbReference>
<evidence type="ECO:0000313" key="6">
    <source>
        <dbReference type="Proteomes" id="UP001164286"/>
    </source>
</evidence>
<evidence type="ECO:0000256" key="2">
    <source>
        <dbReference type="ARBA" id="ARBA00008300"/>
    </source>
</evidence>
<dbReference type="PANTHER" id="PTHR13390">
    <property type="entry name" value="LIPASE"/>
    <property type="match status" value="1"/>
</dbReference>
<evidence type="ECO:0000256" key="4">
    <source>
        <dbReference type="ARBA" id="ARBA00022801"/>
    </source>
</evidence>
<organism evidence="5 6">
    <name type="scientific">Dioszegia hungarica</name>
    <dbReference type="NCBI Taxonomy" id="4972"/>
    <lineage>
        <taxon>Eukaryota</taxon>
        <taxon>Fungi</taxon>
        <taxon>Dikarya</taxon>
        <taxon>Basidiomycota</taxon>
        <taxon>Agaricomycotina</taxon>
        <taxon>Tremellomycetes</taxon>
        <taxon>Tremellales</taxon>
        <taxon>Bulleribasidiaceae</taxon>
        <taxon>Dioszegia</taxon>
    </lineage>
</organism>
<dbReference type="GO" id="GO:0016298">
    <property type="term" value="F:lipase activity"/>
    <property type="evidence" value="ECO:0007669"/>
    <property type="project" value="InterPro"/>
</dbReference>
<dbReference type="RefSeq" id="XP_052949296.1">
    <property type="nucleotide sequence ID" value="XM_053090796.1"/>
</dbReference>
<dbReference type="EMBL" id="JAKWFO010000001">
    <property type="protein sequence ID" value="KAI9639519.1"/>
    <property type="molecule type" value="Genomic_DNA"/>
</dbReference>
<dbReference type="SUPFAM" id="SSF53474">
    <property type="entry name" value="alpha/beta-Hydrolases"/>
    <property type="match status" value="1"/>
</dbReference>
<comment type="subcellular location">
    <subcellularLocation>
        <location evidence="1">Lipid droplet</location>
    </subcellularLocation>
</comment>